<evidence type="ECO:0000313" key="3">
    <source>
        <dbReference type="Proteomes" id="UP000075880"/>
    </source>
</evidence>
<dbReference type="Proteomes" id="UP000075880">
    <property type="component" value="Unassembled WGS sequence"/>
</dbReference>
<feature type="compositionally biased region" description="Polar residues" evidence="1">
    <location>
        <begin position="56"/>
        <end position="67"/>
    </location>
</feature>
<feature type="compositionally biased region" description="Polar residues" evidence="1">
    <location>
        <begin position="1"/>
        <end position="12"/>
    </location>
</feature>
<name>A0AAG5D0S3_ANOAO</name>
<protein>
    <submittedName>
        <fullName evidence="2">Uncharacterized protein</fullName>
    </submittedName>
</protein>
<feature type="compositionally biased region" description="Basic and acidic residues" evidence="1">
    <location>
        <begin position="68"/>
        <end position="77"/>
    </location>
</feature>
<evidence type="ECO:0000256" key="1">
    <source>
        <dbReference type="SAM" id="MobiDB-lite"/>
    </source>
</evidence>
<proteinExistence type="predicted"/>
<dbReference type="AlphaFoldDB" id="A0AAG5D0S3"/>
<accession>A0AAG5D0S3</accession>
<feature type="region of interest" description="Disordered" evidence="1">
    <location>
        <begin position="1"/>
        <end position="22"/>
    </location>
</feature>
<dbReference type="EnsemblMetazoa" id="ENSAATROPT004695">
    <property type="protein sequence ID" value="ENSAATROPP004499"/>
    <property type="gene ID" value="ENSAATROPG003739"/>
</dbReference>
<evidence type="ECO:0000313" key="2">
    <source>
        <dbReference type="EnsemblMetazoa" id="ENSAATROPP004499"/>
    </source>
</evidence>
<reference evidence="2" key="1">
    <citation type="submission" date="2024-04" db="UniProtKB">
        <authorList>
            <consortium name="EnsemblMetazoa"/>
        </authorList>
    </citation>
    <scope>IDENTIFICATION</scope>
    <source>
        <strain evidence="2">EBRO</strain>
    </source>
</reference>
<sequence length="77" mass="8281">TVHCGTVQSQAKPSLAKSPPSLTEEIEKRAFALKKNAASVESTELQKHQRGLLTEGNAQLNLPSSQAARDRPQNVST</sequence>
<feature type="region of interest" description="Disordered" evidence="1">
    <location>
        <begin position="55"/>
        <end position="77"/>
    </location>
</feature>
<organism evidence="2 3">
    <name type="scientific">Anopheles atroparvus</name>
    <name type="common">European mosquito</name>
    <dbReference type="NCBI Taxonomy" id="41427"/>
    <lineage>
        <taxon>Eukaryota</taxon>
        <taxon>Metazoa</taxon>
        <taxon>Ecdysozoa</taxon>
        <taxon>Arthropoda</taxon>
        <taxon>Hexapoda</taxon>
        <taxon>Insecta</taxon>
        <taxon>Pterygota</taxon>
        <taxon>Neoptera</taxon>
        <taxon>Endopterygota</taxon>
        <taxon>Diptera</taxon>
        <taxon>Nematocera</taxon>
        <taxon>Culicoidea</taxon>
        <taxon>Culicidae</taxon>
        <taxon>Anophelinae</taxon>
        <taxon>Anopheles</taxon>
    </lineage>
</organism>
<keyword evidence="3" id="KW-1185">Reference proteome</keyword>